<dbReference type="EMBL" id="CAJGYM010000012">
    <property type="protein sequence ID" value="CAD6189850.1"/>
    <property type="molecule type" value="Genomic_DNA"/>
</dbReference>
<keyword evidence="1" id="KW-0472">Membrane</keyword>
<reference evidence="3" key="1">
    <citation type="submission" date="2020-10" db="EMBL/GenBank/DDBJ databases">
        <authorList>
            <person name="Kikuchi T."/>
        </authorList>
    </citation>
    <scope>NUCLEOTIDE SEQUENCE</scope>
    <source>
        <strain evidence="3">NKZ352</strain>
    </source>
</reference>
<proteinExistence type="predicted"/>
<dbReference type="AlphaFoldDB" id="A0A8S1HA19"/>
<evidence type="ECO:0000313" key="3">
    <source>
        <dbReference type="EMBL" id="CAD6189850.1"/>
    </source>
</evidence>
<feature type="transmembrane region" description="Helical" evidence="1">
    <location>
        <begin position="56"/>
        <end position="73"/>
    </location>
</feature>
<keyword evidence="4" id="KW-1185">Reference proteome</keyword>
<feature type="chain" id="PRO_5035895395" evidence="2">
    <location>
        <begin position="21"/>
        <end position="74"/>
    </location>
</feature>
<accession>A0A8S1HA19</accession>
<keyword evidence="2" id="KW-0732">Signal</keyword>
<keyword evidence="1" id="KW-0812">Transmembrane</keyword>
<evidence type="ECO:0000313" key="4">
    <source>
        <dbReference type="Proteomes" id="UP000835052"/>
    </source>
</evidence>
<comment type="caution">
    <text evidence="3">The sequence shown here is derived from an EMBL/GenBank/DDBJ whole genome shotgun (WGS) entry which is preliminary data.</text>
</comment>
<sequence>MKFFLKIVLIFILLIFSCDAARPYKKLREKTTTDSEQVLIVDGEVRRARGGANGPHIAIGLLLLPIFVFEAVLQ</sequence>
<dbReference type="Proteomes" id="UP000835052">
    <property type="component" value="Unassembled WGS sequence"/>
</dbReference>
<keyword evidence="1" id="KW-1133">Transmembrane helix</keyword>
<evidence type="ECO:0000256" key="1">
    <source>
        <dbReference type="SAM" id="Phobius"/>
    </source>
</evidence>
<name>A0A8S1HA19_9PELO</name>
<dbReference type="PROSITE" id="PS51257">
    <property type="entry name" value="PROKAR_LIPOPROTEIN"/>
    <property type="match status" value="1"/>
</dbReference>
<feature type="signal peptide" evidence="2">
    <location>
        <begin position="1"/>
        <end position="20"/>
    </location>
</feature>
<organism evidence="3 4">
    <name type="scientific">Caenorhabditis auriculariae</name>
    <dbReference type="NCBI Taxonomy" id="2777116"/>
    <lineage>
        <taxon>Eukaryota</taxon>
        <taxon>Metazoa</taxon>
        <taxon>Ecdysozoa</taxon>
        <taxon>Nematoda</taxon>
        <taxon>Chromadorea</taxon>
        <taxon>Rhabditida</taxon>
        <taxon>Rhabditina</taxon>
        <taxon>Rhabditomorpha</taxon>
        <taxon>Rhabditoidea</taxon>
        <taxon>Rhabditidae</taxon>
        <taxon>Peloderinae</taxon>
        <taxon>Caenorhabditis</taxon>
    </lineage>
</organism>
<gene>
    <name evidence="3" type="ORF">CAUJ_LOCUS5769</name>
</gene>
<evidence type="ECO:0000256" key="2">
    <source>
        <dbReference type="SAM" id="SignalP"/>
    </source>
</evidence>
<protein>
    <submittedName>
        <fullName evidence="3">Uncharacterized protein</fullName>
    </submittedName>
</protein>